<dbReference type="SUPFAM" id="SSF52218">
    <property type="entry name" value="Flavoproteins"/>
    <property type="match status" value="1"/>
</dbReference>
<dbReference type="AlphaFoldDB" id="A0A1H7T7V3"/>
<accession>A0A1H7T7V3</accession>
<evidence type="ECO:0000313" key="1">
    <source>
        <dbReference type="EMBL" id="SEL80356.1"/>
    </source>
</evidence>
<evidence type="ECO:0000313" key="2">
    <source>
        <dbReference type="Proteomes" id="UP000199214"/>
    </source>
</evidence>
<dbReference type="STRING" id="1855283.SAMN05216382_2681"/>
<reference evidence="2" key="1">
    <citation type="submission" date="2016-10" db="EMBL/GenBank/DDBJ databases">
        <authorList>
            <person name="Varghese N."/>
            <person name="Submissions S."/>
        </authorList>
    </citation>
    <scope>NUCLEOTIDE SEQUENCE [LARGE SCALE GENOMIC DNA]</scope>
    <source>
        <strain evidence="2">JS21-1</strain>
    </source>
</reference>
<dbReference type="Proteomes" id="UP000199214">
    <property type="component" value="Unassembled WGS sequence"/>
</dbReference>
<protein>
    <submittedName>
        <fullName evidence="1">NAD(P)H dehydrogenase (Quinone)</fullName>
    </submittedName>
</protein>
<dbReference type="EMBL" id="FNZZ01000005">
    <property type="protein sequence ID" value="SEL80356.1"/>
    <property type="molecule type" value="Genomic_DNA"/>
</dbReference>
<sequence>MPNLLDAAQPSGGALAHQDVQLVIIHDATGGPAEKLAQAVADGVESAGAQALIRSAAPSLTRSSPEAVPPDALWNWPSVTLGDLERGDGVVIVTTTSFGRISSSMAGVLDEAIDNLVSGELSGLVGSAIVCPGDHPGGEVGTYLSVIGNLMQLGMVVAGKPKATGADDMADKHDMGATPSPGHDLEEAYRQGAAVAKIAVKLAR</sequence>
<proteinExistence type="predicted"/>
<dbReference type="RefSeq" id="WP_093007130.1">
    <property type="nucleotide sequence ID" value="NZ_FNZZ01000005.1"/>
</dbReference>
<organism evidence="1 2">
    <name type="scientific">Sphingomonas palmae</name>
    <dbReference type="NCBI Taxonomy" id="1855283"/>
    <lineage>
        <taxon>Bacteria</taxon>
        <taxon>Pseudomonadati</taxon>
        <taxon>Pseudomonadota</taxon>
        <taxon>Alphaproteobacteria</taxon>
        <taxon>Sphingomonadales</taxon>
        <taxon>Sphingomonadaceae</taxon>
        <taxon>Sphingomonas</taxon>
    </lineage>
</organism>
<dbReference type="Gene3D" id="3.40.50.360">
    <property type="match status" value="1"/>
</dbReference>
<keyword evidence="2" id="KW-1185">Reference proteome</keyword>
<gene>
    <name evidence="1" type="ORF">SAMN05216382_2681</name>
</gene>
<dbReference type="InterPro" id="IPR029039">
    <property type="entry name" value="Flavoprotein-like_sf"/>
</dbReference>
<name>A0A1H7T7V3_9SPHN</name>